<feature type="transmembrane region" description="Helical" evidence="6">
    <location>
        <begin position="347"/>
        <end position="367"/>
    </location>
</feature>
<accession>A0A813JQ96</accession>
<sequence length="382" mass="40574">MASFGEMPHWNQALLFGLFSALSLPLGAWLGIVLSPVSHEATAKWMAFGAGALVYAVATQMYGMAVFALLDKSPMKPDPQPCLEACQDLFDNIVVECIAGLVGAGIFLGLGKLLARLSRPPEVSSVGGPTTERASLASNGRPSLASLGRFSLPRPSLGTLPCVEDCPIAALRSFRVSRPTTGRPSAFQGGVLPLSREELERLNLNTAAESDTGSSVAMAMWLGMLLDGIPESLMMGFMTNKEDITMSFVIAIFVANFPEAFSGASLLRKQGMPPWKILMLWSAIFLLTGVLAMLGSLMLPVSSDKEVTQIENYSDSICEGIAGGMMLAMLATAMLPEAFRGAGEAAGIYFVLGFVLSLAITCVEARFGTVQNVRPSDGPTWF</sequence>
<dbReference type="OrthoDB" id="329105at2759"/>
<feature type="transmembrane region" description="Helical" evidence="6">
    <location>
        <begin position="46"/>
        <end position="69"/>
    </location>
</feature>
<reference evidence="8" key="1">
    <citation type="submission" date="2021-02" db="EMBL/GenBank/DDBJ databases">
        <authorList>
            <person name="Dougan E. K."/>
            <person name="Rhodes N."/>
            <person name="Thang M."/>
            <person name="Chan C."/>
        </authorList>
    </citation>
    <scope>NUCLEOTIDE SEQUENCE</scope>
</reference>
<feature type="region of interest" description="Disordered" evidence="5">
    <location>
        <begin position="120"/>
        <end position="140"/>
    </location>
</feature>
<dbReference type="GO" id="GO:0016020">
    <property type="term" value="C:membrane"/>
    <property type="evidence" value="ECO:0007669"/>
    <property type="project" value="UniProtKB-SubCell"/>
</dbReference>
<feature type="transmembrane region" description="Helical" evidence="6">
    <location>
        <begin position="244"/>
        <end position="267"/>
    </location>
</feature>
<dbReference type="InterPro" id="IPR003689">
    <property type="entry name" value="ZIP"/>
</dbReference>
<feature type="transmembrane region" description="Helical" evidence="6">
    <location>
        <begin position="279"/>
        <end position="301"/>
    </location>
</feature>
<dbReference type="EMBL" id="CAJNNW010026653">
    <property type="protein sequence ID" value="CAE8686845.1"/>
    <property type="molecule type" value="Genomic_DNA"/>
</dbReference>
<evidence type="ECO:0000256" key="5">
    <source>
        <dbReference type="SAM" id="MobiDB-lite"/>
    </source>
</evidence>
<evidence type="ECO:0000313" key="10">
    <source>
        <dbReference type="Proteomes" id="UP000654075"/>
    </source>
</evidence>
<dbReference type="Pfam" id="PF02535">
    <property type="entry name" value="Zip"/>
    <property type="match status" value="1"/>
</dbReference>
<evidence type="ECO:0000313" key="9">
    <source>
        <dbReference type="Proteomes" id="UP000626109"/>
    </source>
</evidence>
<evidence type="ECO:0000313" key="8">
    <source>
        <dbReference type="EMBL" id="CAE8686845.1"/>
    </source>
</evidence>
<feature type="transmembrane region" description="Helical" evidence="6">
    <location>
        <begin position="89"/>
        <end position="110"/>
    </location>
</feature>
<dbReference type="PANTHER" id="PTHR11040">
    <property type="entry name" value="ZINC/IRON TRANSPORTER"/>
    <property type="match status" value="1"/>
</dbReference>
<feature type="transmembrane region" description="Helical" evidence="6">
    <location>
        <begin position="313"/>
        <end position="335"/>
    </location>
</feature>
<comment type="caution">
    <text evidence="8">The sequence shown here is derived from an EMBL/GenBank/DDBJ whole genome shotgun (WGS) entry which is preliminary data.</text>
</comment>
<dbReference type="OMA" id="WMWMSLC"/>
<evidence type="ECO:0000256" key="3">
    <source>
        <dbReference type="ARBA" id="ARBA00022989"/>
    </source>
</evidence>
<keyword evidence="2 6" id="KW-0812">Transmembrane</keyword>
<keyword evidence="3 6" id="KW-1133">Transmembrane helix</keyword>
<proteinExistence type="predicted"/>
<keyword evidence="4 6" id="KW-0472">Membrane</keyword>
<dbReference type="AlphaFoldDB" id="A0A813JQ96"/>
<evidence type="ECO:0000256" key="6">
    <source>
        <dbReference type="SAM" id="Phobius"/>
    </source>
</evidence>
<dbReference type="GO" id="GO:0005385">
    <property type="term" value="F:zinc ion transmembrane transporter activity"/>
    <property type="evidence" value="ECO:0007669"/>
    <property type="project" value="TreeGrafter"/>
</dbReference>
<feature type="transmembrane region" description="Helical" evidence="6">
    <location>
        <begin position="12"/>
        <end position="34"/>
    </location>
</feature>
<evidence type="ECO:0000256" key="2">
    <source>
        <dbReference type="ARBA" id="ARBA00022692"/>
    </source>
</evidence>
<name>A0A813JQ96_POLGL</name>
<dbReference type="Proteomes" id="UP000626109">
    <property type="component" value="Unassembled WGS sequence"/>
</dbReference>
<comment type="subcellular location">
    <subcellularLocation>
        <location evidence="1">Membrane</location>
        <topology evidence="1">Multi-pass membrane protein</topology>
    </subcellularLocation>
</comment>
<dbReference type="Proteomes" id="UP000654075">
    <property type="component" value="Unassembled WGS sequence"/>
</dbReference>
<evidence type="ECO:0000256" key="4">
    <source>
        <dbReference type="ARBA" id="ARBA00023136"/>
    </source>
</evidence>
<organism evidence="8 9">
    <name type="scientific">Polarella glacialis</name>
    <name type="common">Dinoflagellate</name>
    <dbReference type="NCBI Taxonomy" id="89957"/>
    <lineage>
        <taxon>Eukaryota</taxon>
        <taxon>Sar</taxon>
        <taxon>Alveolata</taxon>
        <taxon>Dinophyceae</taxon>
        <taxon>Suessiales</taxon>
        <taxon>Suessiaceae</taxon>
        <taxon>Polarella</taxon>
    </lineage>
</organism>
<keyword evidence="10" id="KW-1185">Reference proteome</keyword>
<dbReference type="EMBL" id="CAJNNV010033220">
    <property type="protein sequence ID" value="CAE8642851.1"/>
    <property type="molecule type" value="Genomic_DNA"/>
</dbReference>
<gene>
    <name evidence="7" type="ORF">PGLA1383_LOCUS57254</name>
    <name evidence="8" type="ORF">PGLA2088_LOCUS25171</name>
</gene>
<evidence type="ECO:0000256" key="1">
    <source>
        <dbReference type="ARBA" id="ARBA00004141"/>
    </source>
</evidence>
<evidence type="ECO:0000313" key="7">
    <source>
        <dbReference type="EMBL" id="CAE8642851.1"/>
    </source>
</evidence>
<protein>
    <submittedName>
        <fullName evidence="8">Uncharacterized protein</fullName>
    </submittedName>
</protein>